<dbReference type="CTD" id="170082"/>
<dbReference type="PIRSF" id="PIRSF006704">
    <property type="entry name" value="TF_IIS"/>
    <property type="match status" value="1"/>
</dbReference>
<dbReference type="SUPFAM" id="SSF57783">
    <property type="entry name" value="Zinc beta-ribbon"/>
    <property type="match status" value="1"/>
</dbReference>
<dbReference type="Pfam" id="PF08711">
    <property type="entry name" value="Med26"/>
    <property type="match status" value="1"/>
</dbReference>
<dbReference type="InterPro" id="IPR035100">
    <property type="entry name" value="TF_IIS-typ"/>
</dbReference>
<dbReference type="KEGG" id="ccan:109697977"/>
<dbReference type="PANTHER" id="PTHR11477:SF7">
    <property type="entry name" value="TRANSCRIPTION ELONGATION FACTOR A N-TERMINAL AND CENTRAL DOMAIN-CONTAINING PROTEIN"/>
    <property type="match status" value="1"/>
</dbReference>
<keyword evidence="7" id="KW-0648">Protein biosynthesis</keyword>
<dbReference type="PROSITE" id="PS51319">
    <property type="entry name" value="TFIIS_N"/>
    <property type="match status" value="1"/>
</dbReference>
<gene>
    <name evidence="5 7" type="primary">Tceanc</name>
</gene>
<dbReference type="GO" id="GO:0006351">
    <property type="term" value="P:DNA-templated transcription"/>
    <property type="evidence" value="ECO:0007669"/>
    <property type="project" value="InterPro"/>
</dbReference>
<feature type="domain" description="TFIIS central" evidence="4">
    <location>
        <begin position="229"/>
        <end position="344"/>
    </location>
</feature>
<dbReference type="SMART" id="SM00510">
    <property type="entry name" value="TFS2M"/>
    <property type="match status" value="1"/>
</dbReference>
<organism evidence="5">
    <name type="scientific">Castor canadensis</name>
    <name type="common">American beaver</name>
    <dbReference type="NCBI Taxonomy" id="51338"/>
    <lineage>
        <taxon>Eukaryota</taxon>
        <taxon>Metazoa</taxon>
        <taxon>Chordata</taxon>
        <taxon>Craniata</taxon>
        <taxon>Vertebrata</taxon>
        <taxon>Euteleostomi</taxon>
        <taxon>Mammalia</taxon>
        <taxon>Eutheria</taxon>
        <taxon>Euarchontoglires</taxon>
        <taxon>Glires</taxon>
        <taxon>Rodentia</taxon>
        <taxon>Castorimorpha</taxon>
        <taxon>Castoridae</taxon>
        <taxon>Castor</taxon>
    </lineage>
</organism>
<dbReference type="InterPro" id="IPR035441">
    <property type="entry name" value="TFIIS/LEDGF_dom_sf"/>
</dbReference>
<keyword evidence="1" id="KW-0539">Nucleus</keyword>
<dbReference type="Pfam" id="PF07500">
    <property type="entry name" value="TFIIS_M"/>
    <property type="match status" value="1"/>
</dbReference>
<dbReference type="PROSITE" id="PS51321">
    <property type="entry name" value="TFIIS_CENTRAL"/>
    <property type="match status" value="1"/>
</dbReference>
<reference evidence="7" key="2">
    <citation type="submission" date="2025-04" db="UniProtKB">
        <authorList>
            <consortium name="RefSeq"/>
        </authorList>
    </citation>
    <scope>IDENTIFICATION</scope>
    <source>
        <tissue evidence="7">Leukocyte</tissue>
    </source>
</reference>
<dbReference type="Proteomes" id="UP001732720">
    <property type="component" value="Chromosome X"/>
</dbReference>
<dbReference type="Gene3D" id="1.10.472.30">
    <property type="entry name" value="Transcription elongation factor S-II, central domain"/>
    <property type="match status" value="1"/>
</dbReference>
<dbReference type="Ensembl" id="ENSCCNT00000010809.1">
    <property type="protein sequence ID" value="ENSCCNP00000008176.1"/>
    <property type="gene ID" value="ENSCCNG00000008696.1"/>
</dbReference>
<dbReference type="SUPFAM" id="SSF46942">
    <property type="entry name" value="Elongation factor TFIIS domain 2"/>
    <property type="match status" value="1"/>
</dbReference>
<accession>A0A8C0WEG3</accession>
<dbReference type="RefSeq" id="XP_020037481.1">
    <property type="nucleotide sequence ID" value="XM_020181892.1"/>
</dbReference>
<evidence type="ECO:0000313" key="5">
    <source>
        <dbReference type="Ensembl" id="ENSCCNP00000008176.1"/>
    </source>
</evidence>
<proteinExistence type="predicted"/>
<feature type="domain" description="TFIIS N-terminal" evidence="3">
    <location>
        <begin position="61"/>
        <end position="138"/>
    </location>
</feature>
<dbReference type="GO" id="GO:0003746">
    <property type="term" value="F:translation elongation factor activity"/>
    <property type="evidence" value="ECO:0007669"/>
    <property type="project" value="UniProtKB-KW"/>
</dbReference>
<dbReference type="AlphaFoldDB" id="A0A8C0WEG3"/>
<evidence type="ECO:0000256" key="1">
    <source>
        <dbReference type="PROSITE-ProRule" id="PRU00649"/>
    </source>
</evidence>
<comment type="subcellular location">
    <subcellularLocation>
        <location evidence="1">Nucleus</location>
    </subcellularLocation>
</comment>
<keyword evidence="6" id="KW-1185">Reference proteome</keyword>
<dbReference type="InterPro" id="IPR003618">
    <property type="entry name" value="TFIIS_cen_dom"/>
</dbReference>
<evidence type="ECO:0000313" key="7">
    <source>
        <dbReference type="RefSeq" id="XP_020037481.1"/>
    </source>
</evidence>
<reference evidence="5" key="1">
    <citation type="submission" date="2023-09" db="UniProtKB">
        <authorList>
            <consortium name="Ensembl"/>
        </authorList>
    </citation>
    <scope>IDENTIFICATION</scope>
</reference>
<keyword evidence="7" id="KW-0251">Elongation factor</keyword>
<name>A0A8C0WEG3_CASCN</name>
<sequence length="406" mass="46066">MAHRGCTINIHCLPLLIENIVYIGNWHKVLFHYPEAEPSKGKLKKMEPSFSFAAVKMSDKNQIAARASLIEQLISQRNFEDLGNHLTELEMIHVTKAHLQETDVIRAIYQVLKNCPSVTLKKKAKCLLSKWKALYKSTHFKPRDSPKLFPSGGNKEENTGLSHDPSQGEILGLCSSNSLLSSQVVANSTEIIVPGNNAKMEPREEHLGAVDPKSTGKKSSEFQGFTVCMRNKCTELLYAALTSSSTNQSADLWQKFAREIEEHIFTLYSKNIKKYKTCIRSKVANLKNPKNSHLQQNLLSGSVSAREFAEMTTMEMANEELKQLRASYTESCIQEHCLPQVINGTQTNKIKCRRCEKYNCKITVIARGTLFLPNWVRNSNPDEQMMTYVICNECGEQWYHSKWVCL</sequence>
<dbReference type="InterPro" id="IPR036575">
    <property type="entry name" value="TFIIS_cen_dom_sf"/>
</dbReference>
<evidence type="ECO:0000313" key="6">
    <source>
        <dbReference type="Proteomes" id="UP001732720"/>
    </source>
</evidence>
<dbReference type="GeneID" id="109697977"/>
<dbReference type="InterPro" id="IPR017923">
    <property type="entry name" value="TFIIS_N"/>
</dbReference>
<evidence type="ECO:0000259" key="3">
    <source>
        <dbReference type="PROSITE" id="PS51319"/>
    </source>
</evidence>
<dbReference type="Gene3D" id="2.20.25.10">
    <property type="match status" value="1"/>
</dbReference>
<protein>
    <submittedName>
        <fullName evidence="7">Transcription elongation factor A N-terminal and central domain-containing protein isoform X1</fullName>
    </submittedName>
</protein>
<dbReference type="OrthoDB" id="44867at2759"/>
<dbReference type="PANTHER" id="PTHR11477">
    <property type="entry name" value="TRANSCRIPTION FACTOR S-II ZINC FINGER DOMAIN-CONTAINING PROTEIN"/>
    <property type="match status" value="1"/>
</dbReference>
<feature type="region of interest" description="Disordered" evidence="2">
    <location>
        <begin position="145"/>
        <end position="164"/>
    </location>
</feature>
<dbReference type="GO" id="GO:0005634">
    <property type="term" value="C:nucleus"/>
    <property type="evidence" value="ECO:0007669"/>
    <property type="project" value="UniProtKB-SubCell"/>
</dbReference>
<dbReference type="SUPFAM" id="SSF47676">
    <property type="entry name" value="Conserved domain common to transcription factors TFIIS, elongin A, CRSP70"/>
    <property type="match status" value="1"/>
</dbReference>
<dbReference type="Gene3D" id="1.20.930.10">
    <property type="entry name" value="Conserved domain common to transcription factors TFIIS, elongin A, CRSP70"/>
    <property type="match status" value="1"/>
</dbReference>
<evidence type="ECO:0000259" key="4">
    <source>
        <dbReference type="PROSITE" id="PS51321"/>
    </source>
</evidence>
<evidence type="ECO:0000256" key="2">
    <source>
        <dbReference type="SAM" id="MobiDB-lite"/>
    </source>
</evidence>